<dbReference type="RefSeq" id="WP_073075824.1">
    <property type="nucleotide sequence ID" value="NZ_FQXV01000001.1"/>
</dbReference>
<dbReference type="PANTHER" id="PTHR43479:SF11">
    <property type="entry name" value="ACREF_ENVCD OPERON REPRESSOR-RELATED"/>
    <property type="match status" value="1"/>
</dbReference>
<proteinExistence type="predicted"/>
<dbReference type="PANTHER" id="PTHR43479">
    <property type="entry name" value="ACREF/ENVCD OPERON REPRESSOR-RELATED"/>
    <property type="match status" value="1"/>
</dbReference>
<dbReference type="SUPFAM" id="SSF46689">
    <property type="entry name" value="Homeodomain-like"/>
    <property type="match status" value="1"/>
</dbReference>
<dbReference type="Gene3D" id="1.10.357.10">
    <property type="entry name" value="Tetracycline Repressor, domain 2"/>
    <property type="match status" value="1"/>
</dbReference>
<feature type="DNA-binding region" description="H-T-H motif" evidence="4">
    <location>
        <begin position="28"/>
        <end position="47"/>
    </location>
</feature>
<keyword evidence="7" id="KW-1185">Reference proteome</keyword>
<dbReference type="EMBL" id="FQXV01000001">
    <property type="protein sequence ID" value="SHH55050.1"/>
    <property type="molecule type" value="Genomic_DNA"/>
</dbReference>
<evidence type="ECO:0000256" key="4">
    <source>
        <dbReference type="PROSITE-ProRule" id="PRU00335"/>
    </source>
</evidence>
<dbReference type="GO" id="GO:0003677">
    <property type="term" value="F:DNA binding"/>
    <property type="evidence" value="ECO:0007669"/>
    <property type="project" value="UniProtKB-UniRule"/>
</dbReference>
<sequence>MSDKETKKAEIVKAAKELFTNFGYKAVSMDSIAERAGVAKGTLYLYFKDKEALFYYLLEEFIGKFDVLLRQIMSKDLPLVDEIVEVIYTMLTYRKKQKFLFKVMTEARDMKIAIAKNGVKMIDDQIAAYLKSRLDSIVTDKLNLEIIAFVIIRSYGALAFEWEEFHEPLDERKISQSIGVIFGGLLTAAENKERALNEN</sequence>
<dbReference type="Pfam" id="PF00440">
    <property type="entry name" value="TetR_N"/>
    <property type="match status" value="1"/>
</dbReference>
<dbReference type="InterPro" id="IPR050624">
    <property type="entry name" value="HTH-type_Tx_Regulator"/>
</dbReference>
<protein>
    <submittedName>
        <fullName evidence="6">Transcriptional regulator, TetR family</fullName>
    </submittedName>
</protein>
<dbReference type="AlphaFoldDB" id="A0A1M5TWR7"/>
<keyword evidence="2 4" id="KW-0238">DNA-binding</keyword>
<dbReference type="Proteomes" id="UP000183995">
    <property type="component" value="Unassembled WGS sequence"/>
</dbReference>
<dbReference type="FunFam" id="1.10.10.60:FF:000141">
    <property type="entry name" value="TetR family transcriptional regulator"/>
    <property type="match status" value="1"/>
</dbReference>
<dbReference type="InterPro" id="IPR009057">
    <property type="entry name" value="Homeodomain-like_sf"/>
</dbReference>
<name>A0A1M5TWR7_9FIRM</name>
<accession>A0A1M5TWR7</accession>
<dbReference type="OrthoDB" id="9812484at2"/>
<evidence type="ECO:0000256" key="2">
    <source>
        <dbReference type="ARBA" id="ARBA00023125"/>
    </source>
</evidence>
<gene>
    <name evidence="6" type="ORF">SAMN02745823_00256</name>
</gene>
<evidence type="ECO:0000313" key="7">
    <source>
        <dbReference type="Proteomes" id="UP000183995"/>
    </source>
</evidence>
<keyword evidence="1" id="KW-0805">Transcription regulation</keyword>
<dbReference type="PROSITE" id="PS50977">
    <property type="entry name" value="HTH_TETR_2"/>
    <property type="match status" value="1"/>
</dbReference>
<feature type="domain" description="HTH tetR-type" evidence="5">
    <location>
        <begin position="5"/>
        <end position="65"/>
    </location>
</feature>
<evidence type="ECO:0000256" key="3">
    <source>
        <dbReference type="ARBA" id="ARBA00023163"/>
    </source>
</evidence>
<reference evidence="6 7" key="1">
    <citation type="submission" date="2016-11" db="EMBL/GenBank/DDBJ databases">
        <authorList>
            <person name="Jaros S."/>
            <person name="Januszkiewicz K."/>
            <person name="Wedrychowicz H."/>
        </authorList>
    </citation>
    <scope>NUCLEOTIDE SEQUENCE [LARGE SCALE GENOMIC DNA]</scope>
    <source>
        <strain evidence="6 7">DSM 10068</strain>
    </source>
</reference>
<evidence type="ECO:0000313" key="6">
    <source>
        <dbReference type="EMBL" id="SHH55050.1"/>
    </source>
</evidence>
<dbReference type="InterPro" id="IPR001647">
    <property type="entry name" value="HTH_TetR"/>
</dbReference>
<dbReference type="PROSITE" id="PS01081">
    <property type="entry name" value="HTH_TETR_1"/>
    <property type="match status" value="1"/>
</dbReference>
<evidence type="ECO:0000259" key="5">
    <source>
        <dbReference type="PROSITE" id="PS50977"/>
    </source>
</evidence>
<dbReference type="InterPro" id="IPR023772">
    <property type="entry name" value="DNA-bd_HTH_TetR-type_CS"/>
</dbReference>
<evidence type="ECO:0000256" key="1">
    <source>
        <dbReference type="ARBA" id="ARBA00023015"/>
    </source>
</evidence>
<keyword evidence="3" id="KW-0804">Transcription</keyword>
<dbReference type="GO" id="GO:0045892">
    <property type="term" value="P:negative regulation of DNA-templated transcription"/>
    <property type="evidence" value="ECO:0007669"/>
    <property type="project" value="UniProtKB-ARBA"/>
</dbReference>
<organism evidence="6 7">
    <name type="scientific">Sporobacter termitidis DSM 10068</name>
    <dbReference type="NCBI Taxonomy" id="1123282"/>
    <lineage>
        <taxon>Bacteria</taxon>
        <taxon>Bacillati</taxon>
        <taxon>Bacillota</taxon>
        <taxon>Clostridia</taxon>
        <taxon>Eubacteriales</taxon>
        <taxon>Oscillospiraceae</taxon>
        <taxon>Sporobacter</taxon>
    </lineage>
</organism>
<dbReference type="STRING" id="1123282.SAMN02745823_00256"/>
<dbReference type="PRINTS" id="PR00455">
    <property type="entry name" value="HTHTETR"/>
</dbReference>